<dbReference type="Proteomes" id="UP000823521">
    <property type="component" value="Unassembled WGS sequence"/>
</dbReference>
<protein>
    <submittedName>
        <fullName evidence="2">Uncharacterized protein</fullName>
    </submittedName>
</protein>
<dbReference type="EMBL" id="WVUH01000111">
    <property type="protein sequence ID" value="MBO4207229.1"/>
    <property type="molecule type" value="Genomic_DNA"/>
</dbReference>
<feature type="compositionally biased region" description="Low complexity" evidence="1">
    <location>
        <begin position="9"/>
        <end position="18"/>
    </location>
</feature>
<evidence type="ECO:0000313" key="2">
    <source>
        <dbReference type="EMBL" id="MBO4207229.1"/>
    </source>
</evidence>
<organism evidence="2 3">
    <name type="scientific">Micromonospora echinofusca</name>
    <dbReference type="NCBI Taxonomy" id="47858"/>
    <lineage>
        <taxon>Bacteria</taxon>
        <taxon>Bacillati</taxon>
        <taxon>Actinomycetota</taxon>
        <taxon>Actinomycetes</taxon>
        <taxon>Micromonosporales</taxon>
        <taxon>Micromonosporaceae</taxon>
        <taxon>Micromonospora</taxon>
    </lineage>
</organism>
<proteinExistence type="predicted"/>
<keyword evidence="3" id="KW-1185">Reference proteome</keyword>
<evidence type="ECO:0000313" key="3">
    <source>
        <dbReference type="Proteomes" id="UP000823521"/>
    </source>
</evidence>
<gene>
    <name evidence="2" type="ORF">GSF22_14605</name>
</gene>
<reference evidence="2 3" key="1">
    <citation type="submission" date="2019-12" db="EMBL/GenBank/DDBJ databases">
        <title>Whole genome sequencing of endophytic Actinobacterium Micromonospora sp. MPMI6T.</title>
        <authorList>
            <person name="Evv R."/>
            <person name="Podile A.R."/>
        </authorList>
    </citation>
    <scope>NUCLEOTIDE SEQUENCE [LARGE SCALE GENOMIC DNA]</scope>
    <source>
        <strain evidence="2 3">MPMI6</strain>
    </source>
</reference>
<name>A0ABS3VS53_MICEH</name>
<sequence>MHGDVSSPTTVAGTGSSGRSRRTVGGVGSGGLTISAVSSTDCHQRQDRAAARLTAW</sequence>
<accession>A0ABS3VS53</accession>
<comment type="caution">
    <text evidence="2">The sequence shown here is derived from an EMBL/GenBank/DDBJ whole genome shotgun (WGS) entry which is preliminary data.</text>
</comment>
<feature type="region of interest" description="Disordered" evidence="1">
    <location>
        <begin position="1"/>
        <end position="29"/>
    </location>
</feature>
<evidence type="ECO:0000256" key="1">
    <source>
        <dbReference type="SAM" id="MobiDB-lite"/>
    </source>
</evidence>
<dbReference type="RefSeq" id="WP_208814127.1">
    <property type="nucleotide sequence ID" value="NZ_WVUH01000111.1"/>
</dbReference>